<evidence type="ECO:0000313" key="1">
    <source>
        <dbReference type="Ensembl" id="ENSOKIP00005067692.1"/>
    </source>
</evidence>
<sequence>MWTDRGYLEGLVRGLTAGILTLPDYHNLTDYGSLLTTGNEDLTVKENILNEFRYAQGPCSSAHEDCRRGQGNKLQCPYYETPKTALQGDRTDS</sequence>
<dbReference type="Ensembl" id="ENSOKIT00005071997.1">
    <property type="protein sequence ID" value="ENSOKIP00005067692.1"/>
    <property type="gene ID" value="ENSOKIG00005029071.1"/>
</dbReference>
<evidence type="ECO:0000313" key="2">
    <source>
        <dbReference type="Proteomes" id="UP000694557"/>
    </source>
</evidence>
<name>A0A8C7I4Z1_ONCKI</name>
<proteinExistence type="predicted"/>
<reference evidence="1" key="1">
    <citation type="submission" date="2025-08" db="UniProtKB">
        <authorList>
            <consortium name="Ensembl"/>
        </authorList>
    </citation>
    <scope>IDENTIFICATION</scope>
</reference>
<protein>
    <submittedName>
        <fullName evidence="1">Uncharacterized protein</fullName>
    </submittedName>
</protein>
<dbReference type="Proteomes" id="UP000694557">
    <property type="component" value="Unassembled WGS sequence"/>
</dbReference>
<keyword evidence="2" id="KW-1185">Reference proteome</keyword>
<dbReference type="AlphaFoldDB" id="A0A8C7I4Z1"/>
<dbReference type="GeneTree" id="ENSGT01010000229298"/>
<accession>A0A8C7I4Z1</accession>
<reference evidence="1" key="2">
    <citation type="submission" date="2025-09" db="UniProtKB">
        <authorList>
            <consortium name="Ensembl"/>
        </authorList>
    </citation>
    <scope>IDENTIFICATION</scope>
</reference>
<organism evidence="1 2">
    <name type="scientific">Oncorhynchus kisutch</name>
    <name type="common">Coho salmon</name>
    <name type="synonym">Salmo kisutch</name>
    <dbReference type="NCBI Taxonomy" id="8019"/>
    <lineage>
        <taxon>Eukaryota</taxon>
        <taxon>Metazoa</taxon>
        <taxon>Chordata</taxon>
        <taxon>Craniata</taxon>
        <taxon>Vertebrata</taxon>
        <taxon>Euteleostomi</taxon>
        <taxon>Actinopterygii</taxon>
        <taxon>Neopterygii</taxon>
        <taxon>Teleostei</taxon>
        <taxon>Protacanthopterygii</taxon>
        <taxon>Salmoniformes</taxon>
        <taxon>Salmonidae</taxon>
        <taxon>Salmoninae</taxon>
        <taxon>Oncorhynchus</taxon>
    </lineage>
</organism>